<gene>
    <name evidence="1" type="ORF">ABJ99_1053</name>
</gene>
<evidence type="ECO:0000313" key="2">
    <source>
        <dbReference type="Proteomes" id="UP000037891"/>
    </source>
</evidence>
<proteinExistence type="predicted"/>
<dbReference type="Proteomes" id="UP000037891">
    <property type="component" value="Unassembled WGS sequence"/>
</dbReference>
<dbReference type="EMBL" id="LGLN01000008">
    <property type="protein sequence ID" value="KPC36380.1"/>
    <property type="molecule type" value="Genomic_DNA"/>
</dbReference>
<evidence type="ECO:0000313" key="1">
    <source>
        <dbReference type="EMBL" id="KPC36380.1"/>
    </source>
</evidence>
<name>A0A0N0XCV5_PSESX</name>
<sequence>MWLVVLFTLICLSVLYSGFAWVLGEQREAVLKPFQSADLTVFER</sequence>
<reference evidence="1 2" key="1">
    <citation type="submission" date="2015-07" db="EMBL/GenBank/DDBJ databases">
        <authorList>
            <person name="Noorani M."/>
        </authorList>
    </citation>
    <scope>NUCLEOTIDE SEQUENCE [LARGE SCALE GENOMIC DNA]</scope>
    <source>
        <strain evidence="1 2">0788_9</strain>
    </source>
</reference>
<protein>
    <submittedName>
        <fullName evidence="1">DotU</fullName>
    </submittedName>
</protein>
<comment type="caution">
    <text evidence="1">The sequence shown here is derived from an EMBL/GenBank/DDBJ whole genome shotgun (WGS) entry which is preliminary data.</text>
</comment>
<organism evidence="1 2">
    <name type="scientific">Pseudomonas syringae pv. cilantro</name>
    <dbReference type="NCBI Taxonomy" id="81035"/>
    <lineage>
        <taxon>Bacteria</taxon>
        <taxon>Pseudomonadati</taxon>
        <taxon>Pseudomonadota</taxon>
        <taxon>Gammaproteobacteria</taxon>
        <taxon>Pseudomonadales</taxon>
        <taxon>Pseudomonadaceae</taxon>
        <taxon>Pseudomonas</taxon>
        <taxon>Pseudomonas syringae</taxon>
    </lineage>
</organism>
<dbReference type="AlphaFoldDB" id="A0A0N0XCV5"/>
<accession>A0A0N0XCV5</accession>
<reference evidence="1 2" key="2">
    <citation type="submission" date="2015-10" db="EMBL/GenBank/DDBJ databases">
        <title>Comparative genomics and high-throughput reverse genetic screens identify a new phytobacterial MAMP and an Arabidopsis receptor required for immune elicitation.</title>
        <authorList>
            <person name="Mott G.A."/>
            <person name="Thakur S."/>
            <person name="Wang P.W."/>
            <person name="Desveaux D."/>
            <person name="Guttman D.S."/>
        </authorList>
    </citation>
    <scope>NUCLEOTIDE SEQUENCE [LARGE SCALE GENOMIC DNA]</scope>
    <source>
        <strain evidence="1 2">0788_9</strain>
    </source>
</reference>